<accession>A0A448WUK5</accession>
<comment type="caution">
    <text evidence="2">The sequence shown here is derived from an EMBL/GenBank/DDBJ whole genome shotgun (WGS) entry which is preliminary data.</text>
</comment>
<dbReference type="Proteomes" id="UP000784294">
    <property type="component" value="Unassembled WGS sequence"/>
</dbReference>
<feature type="region of interest" description="Disordered" evidence="1">
    <location>
        <begin position="144"/>
        <end position="178"/>
    </location>
</feature>
<dbReference type="EMBL" id="CAAALY010047476">
    <property type="protein sequence ID" value="VEL20662.1"/>
    <property type="molecule type" value="Genomic_DNA"/>
</dbReference>
<evidence type="ECO:0000256" key="1">
    <source>
        <dbReference type="SAM" id="MobiDB-lite"/>
    </source>
</evidence>
<sequence length="241" mass="26965">MRLWRRDYSKYVGWRSAASDDSSSRTDAFMTGQLGRPGLGGFRSADLPARRPGFVRLLFRFDRTYLFHSVRLFSANNYAVDMAAPACVEVHLYRRDPRLDADDGPSAGTSASGRSVVVVRTLEPDRRNLASRWLDVDLRPDCPSPDARTSLPATDLARSAGDGNGDGDGDGDGDGRTLIRRPQAFGQLESIRLENDEVRESYRCVAQFVELRLHFSTAWIAISEVKFDNRKLPPKGYISYI</sequence>
<reference evidence="2" key="1">
    <citation type="submission" date="2018-11" db="EMBL/GenBank/DDBJ databases">
        <authorList>
            <consortium name="Pathogen Informatics"/>
        </authorList>
    </citation>
    <scope>NUCLEOTIDE SEQUENCE</scope>
</reference>
<evidence type="ECO:0000313" key="2">
    <source>
        <dbReference type="EMBL" id="VEL20662.1"/>
    </source>
</evidence>
<dbReference type="AlphaFoldDB" id="A0A448WUK5"/>
<dbReference type="Gene3D" id="2.60.120.1190">
    <property type="match status" value="1"/>
</dbReference>
<gene>
    <name evidence="2" type="ORF">PXEA_LOCUS14102</name>
</gene>
<name>A0A448WUK5_9PLAT</name>
<protein>
    <submittedName>
        <fullName evidence="2">Uncharacterized protein</fullName>
    </submittedName>
</protein>
<organism evidence="2 3">
    <name type="scientific">Protopolystoma xenopodis</name>
    <dbReference type="NCBI Taxonomy" id="117903"/>
    <lineage>
        <taxon>Eukaryota</taxon>
        <taxon>Metazoa</taxon>
        <taxon>Spiralia</taxon>
        <taxon>Lophotrochozoa</taxon>
        <taxon>Platyhelminthes</taxon>
        <taxon>Monogenea</taxon>
        <taxon>Polyopisthocotylea</taxon>
        <taxon>Polystomatidea</taxon>
        <taxon>Polystomatidae</taxon>
        <taxon>Protopolystoma</taxon>
    </lineage>
</organism>
<proteinExistence type="predicted"/>
<evidence type="ECO:0000313" key="3">
    <source>
        <dbReference type="Proteomes" id="UP000784294"/>
    </source>
</evidence>
<keyword evidence="3" id="KW-1185">Reference proteome</keyword>